<reference evidence="9 10" key="1">
    <citation type="journal article" date="2008" name="J. Bacteriol.">
        <title>The genome of Heliobacterium modesticaldum, a phototrophic representative of the Firmicutes containing the simplest photosynthetic apparatus.</title>
        <authorList>
            <person name="Sattley W.M."/>
            <person name="Madigan M.T."/>
            <person name="Swingley W.D."/>
            <person name="Cheung P.C."/>
            <person name="Clocksin K.M."/>
            <person name="Conrad A.L."/>
            <person name="Dejesa L.C."/>
            <person name="Honchak B.M."/>
            <person name="Jung D.O."/>
            <person name="Karbach L.E."/>
            <person name="Kurdoglu A."/>
            <person name="Lahiri S."/>
            <person name="Mastrian S.D."/>
            <person name="Page L.E."/>
            <person name="Taylor H.L."/>
            <person name="Wang Z.T."/>
            <person name="Raymond J."/>
            <person name="Chen M."/>
            <person name="Blankenship R.E."/>
            <person name="Touchman J.W."/>
        </authorList>
    </citation>
    <scope>NUCLEOTIDE SEQUENCE [LARGE SCALE GENOMIC DNA]</scope>
    <source>
        <strain evidence="10">ATCC 51547 / Ice1</strain>
    </source>
</reference>
<comment type="subcellular location">
    <subcellularLocation>
        <location evidence="8">Cell membrane</location>
        <topology evidence="8">Multi-pass membrane protein</topology>
    </subcellularLocation>
    <subcellularLocation>
        <location evidence="1">Membrane</location>
        <topology evidence="1">Multi-pass membrane protein</topology>
    </subcellularLocation>
</comment>
<evidence type="ECO:0000256" key="5">
    <source>
        <dbReference type="ARBA" id="ARBA00022719"/>
    </source>
</evidence>
<dbReference type="GO" id="GO:0030964">
    <property type="term" value="C:NADH dehydrogenase complex"/>
    <property type="evidence" value="ECO:0007669"/>
    <property type="project" value="TreeGrafter"/>
</dbReference>
<accession>B0TH84</accession>
<evidence type="ECO:0000256" key="2">
    <source>
        <dbReference type="ARBA" id="ARBA00010519"/>
    </source>
</evidence>
<keyword evidence="3 8" id="KW-0813">Transport</keyword>
<evidence type="ECO:0000313" key="10">
    <source>
        <dbReference type="Proteomes" id="UP000008550"/>
    </source>
</evidence>
<dbReference type="EMBL" id="CP000930">
    <property type="protein sequence ID" value="ABZ84759.1"/>
    <property type="molecule type" value="Genomic_DNA"/>
</dbReference>
<keyword evidence="6 8" id="KW-1133">Transmembrane helix</keyword>
<feature type="transmembrane region" description="Helical" evidence="8">
    <location>
        <begin position="70"/>
        <end position="92"/>
    </location>
</feature>
<keyword evidence="8" id="KW-1278">Translocase</keyword>
<dbReference type="EC" id="7.1.1.-" evidence="8"/>
<dbReference type="KEGG" id="hmo:HM1_2203"/>
<dbReference type="eggNOG" id="COG0713">
    <property type="taxonomic scope" value="Bacteria"/>
</dbReference>
<dbReference type="NCBIfam" id="NF004323">
    <property type="entry name" value="PRK05715.1-5"/>
    <property type="match status" value="1"/>
</dbReference>
<dbReference type="Proteomes" id="UP000008550">
    <property type="component" value="Chromosome"/>
</dbReference>
<name>B0TH84_HELMI</name>
<protein>
    <recommendedName>
        <fullName evidence="8">NADH-quinone oxidoreductase subunit K</fullName>
        <ecNumber evidence="8">7.1.1.-</ecNumber>
    </recommendedName>
    <alternativeName>
        <fullName evidence="8">NADH dehydrogenase I subunit K</fullName>
    </alternativeName>
    <alternativeName>
        <fullName evidence="8">NDH-1 subunit K</fullName>
    </alternativeName>
</protein>
<dbReference type="GO" id="GO:0042773">
    <property type="term" value="P:ATP synthesis coupled electron transport"/>
    <property type="evidence" value="ECO:0007669"/>
    <property type="project" value="InterPro"/>
</dbReference>
<dbReference type="PANTHER" id="PTHR11434">
    <property type="entry name" value="NADH-UBIQUINONE OXIDOREDUCTASE SUBUNIT ND4L"/>
    <property type="match status" value="1"/>
</dbReference>
<evidence type="ECO:0000256" key="7">
    <source>
        <dbReference type="ARBA" id="ARBA00023136"/>
    </source>
</evidence>
<comment type="function">
    <text evidence="8">NDH-1 shuttles electrons from NADH, via FMN and iron-sulfur (Fe-S) centers, to quinones in the respiratory chain. The immediate electron acceptor for the enzyme in this species is believed to be a menaquinone. Couples the redox reaction to proton translocation (for every two electrons transferred, four hydrogen ions are translocated across the cytoplasmic membrane), and thus conserves the redox energy in a proton gradient.</text>
</comment>
<evidence type="ECO:0000256" key="1">
    <source>
        <dbReference type="ARBA" id="ARBA00004141"/>
    </source>
</evidence>
<feature type="transmembrane region" description="Helical" evidence="8">
    <location>
        <begin position="38"/>
        <end position="58"/>
    </location>
</feature>
<dbReference type="HAMAP" id="MF_01456">
    <property type="entry name" value="NDH1_NuoK"/>
    <property type="match status" value="1"/>
</dbReference>
<evidence type="ECO:0000256" key="6">
    <source>
        <dbReference type="ARBA" id="ARBA00022989"/>
    </source>
</evidence>
<keyword evidence="4 8" id="KW-0812">Transmembrane</keyword>
<gene>
    <name evidence="8 9" type="primary">nuoK</name>
    <name evidence="9" type="ORF">HM1_2203</name>
</gene>
<dbReference type="NCBIfam" id="NF004320">
    <property type="entry name" value="PRK05715.1-2"/>
    <property type="match status" value="1"/>
</dbReference>
<dbReference type="Gene3D" id="1.10.287.3510">
    <property type="match status" value="1"/>
</dbReference>
<proteinExistence type="inferred from homology"/>
<dbReference type="InterPro" id="IPR039428">
    <property type="entry name" value="NUOK/Mnh_C1-like"/>
</dbReference>
<dbReference type="GO" id="GO:0005886">
    <property type="term" value="C:plasma membrane"/>
    <property type="evidence" value="ECO:0007669"/>
    <property type="project" value="UniProtKB-SubCell"/>
</dbReference>
<comment type="subunit">
    <text evidence="8">NDH-1 is composed of 14 different subunits. Subunits NuoA, H, J, K, L, M, N constitute the membrane sector of the complex.</text>
</comment>
<evidence type="ECO:0000256" key="3">
    <source>
        <dbReference type="ARBA" id="ARBA00022448"/>
    </source>
</evidence>
<dbReference type="NCBIfam" id="NF004322">
    <property type="entry name" value="PRK05715.1-4"/>
    <property type="match status" value="1"/>
</dbReference>
<keyword evidence="8" id="KW-1003">Cell membrane</keyword>
<dbReference type="HOGENOM" id="CLU_144724_1_1_9"/>
<dbReference type="FunFam" id="1.10.287.3510:FF:000001">
    <property type="entry name" value="NADH-quinone oxidoreductase subunit K"/>
    <property type="match status" value="1"/>
</dbReference>
<evidence type="ECO:0000256" key="4">
    <source>
        <dbReference type="ARBA" id="ARBA00022692"/>
    </source>
</evidence>
<comment type="catalytic activity">
    <reaction evidence="8">
        <text>a quinone + NADH + 5 H(+)(in) = a quinol + NAD(+) + 4 H(+)(out)</text>
        <dbReference type="Rhea" id="RHEA:57888"/>
        <dbReference type="ChEBI" id="CHEBI:15378"/>
        <dbReference type="ChEBI" id="CHEBI:24646"/>
        <dbReference type="ChEBI" id="CHEBI:57540"/>
        <dbReference type="ChEBI" id="CHEBI:57945"/>
        <dbReference type="ChEBI" id="CHEBI:132124"/>
    </reaction>
</comment>
<dbReference type="NCBIfam" id="NF004321">
    <property type="entry name" value="PRK05715.1-3"/>
    <property type="match status" value="1"/>
</dbReference>
<dbReference type="STRING" id="498761.HM1_2203"/>
<evidence type="ECO:0000256" key="8">
    <source>
        <dbReference type="HAMAP-Rule" id="MF_01456"/>
    </source>
</evidence>
<dbReference type="GO" id="GO:0050136">
    <property type="term" value="F:NADH dehydrogenase (quinone) (non-electrogenic) activity"/>
    <property type="evidence" value="ECO:0007669"/>
    <property type="project" value="UniProtKB-UniRule"/>
</dbReference>
<keyword evidence="8" id="KW-0520">NAD</keyword>
<dbReference type="PANTHER" id="PTHR11434:SF16">
    <property type="entry name" value="NADH-UBIQUINONE OXIDOREDUCTASE CHAIN 4L"/>
    <property type="match status" value="1"/>
</dbReference>
<organism evidence="9 10">
    <name type="scientific">Heliobacterium modesticaldum (strain ATCC 51547 / Ice1)</name>
    <dbReference type="NCBI Taxonomy" id="498761"/>
    <lineage>
        <taxon>Bacteria</taxon>
        <taxon>Bacillati</taxon>
        <taxon>Bacillota</taxon>
        <taxon>Clostridia</taxon>
        <taxon>Eubacteriales</taxon>
        <taxon>Heliobacteriaceae</taxon>
        <taxon>Heliomicrobium</taxon>
    </lineage>
</organism>
<dbReference type="GO" id="GO:0048038">
    <property type="term" value="F:quinone binding"/>
    <property type="evidence" value="ECO:0007669"/>
    <property type="project" value="UniProtKB-KW"/>
</dbReference>
<dbReference type="Pfam" id="PF00420">
    <property type="entry name" value="Oxidored_q2"/>
    <property type="match status" value="1"/>
</dbReference>
<dbReference type="InterPro" id="IPR001133">
    <property type="entry name" value="NADH_UbQ_OxRdtase_chain4L/K"/>
</dbReference>
<comment type="similarity">
    <text evidence="2 8">Belongs to the complex I subunit 4L family.</text>
</comment>
<feature type="transmembrane region" description="Helical" evidence="8">
    <location>
        <begin position="6"/>
        <end position="31"/>
    </location>
</feature>
<dbReference type="AlphaFoldDB" id="B0TH84"/>
<keyword evidence="5 8" id="KW-0874">Quinone</keyword>
<evidence type="ECO:0000313" key="9">
    <source>
        <dbReference type="EMBL" id="ABZ84759.1"/>
    </source>
</evidence>
<sequence>MTNPMALVAPIGLTHFLLLGTALFCLGLYSVFIKRNAIALLMGIELMLNAVNVNLIAFNKFIAPASYTGQVFSIFVIVVAAAEVAVGLALVISIYRDRATTSVDDLDWLKW</sequence>
<keyword evidence="7 8" id="KW-0472">Membrane</keyword>
<keyword evidence="10" id="KW-1185">Reference proteome</keyword>